<feature type="region of interest" description="Disordered" evidence="5">
    <location>
        <begin position="178"/>
        <end position="216"/>
    </location>
</feature>
<dbReference type="Gene3D" id="2.60.40.1120">
    <property type="entry name" value="Carboxypeptidase-like, regulatory domain"/>
    <property type="match status" value="1"/>
</dbReference>
<comment type="subcellular location">
    <subcellularLocation>
        <location evidence="1">Cell outer membrane</location>
    </subcellularLocation>
</comment>
<dbReference type="PROSITE" id="PS01068">
    <property type="entry name" value="OMPA_1"/>
    <property type="match status" value="1"/>
</dbReference>
<dbReference type="PRINTS" id="PR01021">
    <property type="entry name" value="OMPADOMAIN"/>
</dbReference>
<evidence type="ECO:0000256" key="1">
    <source>
        <dbReference type="ARBA" id="ARBA00004442"/>
    </source>
</evidence>
<dbReference type="InterPro" id="IPR050330">
    <property type="entry name" value="Bact_OuterMem_StrucFunc"/>
</dbReference>
<dbReference type="PANTHER" id="PTHR30329:SF21">
    <property type="entry name" value="LIPOPROTEIN YIAD-RELATED"/>
    <property type="match status" value="1"/>
</dbReference>
<dbReference type="EMBL" id="JADQDQ010000001">
    <property type="protein sequence ID" value="MBF9235895.1"/>
    <property type="molecule type" value="Genomic_DNA"/>
</dbReference>
<name>A0ABS0IDG5_9BACT</name>
<feature type="compositionally biased region" description="Low complexity" evidence="5">
    <location>
        <begin position="178"/>
        <end position="187"/>
    </location>
</feature>
<evidence type="ECO:0000313" key="8">
    <source>
        <dbReference type="EMBL" id="MBF9235895.1"/>
    </source>
</evidence>
<dbReference type="Pfam" id="PF00691">
    <property type="entry name" value="OmpA"/>
    <property type="match status" value="1"/>
</dbReference>
<sequence>MKLFSTFLALGLALTSFAGQAQDTALSLMGNVQSDDQKSLAGAAVTVIHLPSGTRYAAAANEAGRFSIANLQAGGPYLMRVGGGGYRPQTVESIFLEKGKTATFTITLSKLETETTGKTRSGRHATTAVHSEALAAESVVGGPVLITTSSNSYGTAKAPPQSIVASIAAAAPVISAPKAASPGASGPNLTAKAARPARYRRGANDKPEPTKGAAPLVGGHFDAASGNYIYETGSPISLKLPSGAVIKEVGDKSTESNLYRFLTNPKAQIDTVDLTHGWYNFDRVFFHAGKATLTAESLNQLKNVAAILRAFPQSRIKLGGYTDSTGTSKVNRQLSEARARMAWSSLVDMGISPGRIDARGYGPRYAIAPNTTEEGRAMNRRLSLKVLQK</sequence>
<accession>A0ABS0IDG5</accession>
<dbReference type="PROSITE" id="PS51123">
    <property type="entry name" value="OMPA_2"/>
    <property type="match status" value="1"/>
</dbReference>
<protein>
    <submittedName>
        <fullName evidence="8">OmpA family protein</fullName>
    </submittedName>
</protein>
<dbReference type="RefSeq" id="WP_196280289.1">
    <property type="nucleotide sequence ID" value="NZ_JADQDQ010000001.1"/>
</dbReference>
<comment type="caution">
    <text evidence="8">The sequence shown here is derived from an EMBL/GenBank/DDBJ whole genome shotgun (WGS) entry which is preliminary data.</text>
</comment>
<evidence type="ECO:0000256" key="5">
    <source>
        <dbReference type="SAM" id="MobiDB-lite"/>
    </source>
</evidence>
<organism evidence="8 9">
    <name type="scientific">Hymenobacter jeongseonensis</name>
    <dbReference type="NCBI Taxonomy" id="2791027"/>
    <lineage>
        <taxon>Bacteria</taxon>
        <taxon>Pseudomonadati</taxon>
        <taxon>Bacteroidota</taxon>
        <taxon>Cytophagia</taxon>
        <taxon>Cytophagales</taxon>
        <taxon>Hymenobacteraceae</taxon>
        <taxon>Hymenobacter</taxon>
    </lineage>
</organism>
<feature type="signal peptide" evidence="6">
    <location>
        <begin position="1"/>
        <end position="21"/>
    </location>
</feature>
<dbReference type="CDD" id="cd07185">
    <property type="entry name" value="OmpA_C-like"/>
    <property type="match status" value="1"/>
</dbReference>
<dbReference type="InterPro" id="IPR006664">
    <property type="entry name" value="OMP_bac"/>
</dbReference>
<dbReference type="Pfam" id="PF13620">
    <property type="entry name" value="CarboxypepD_reg"/>
    <property type="match status" value="1"/>
</dbReference>
<dbReference type="Proteomes" id="UP000597617">
    <property type="component" value="Unassembled WGS sequence"/>
</dbReference>
<evidence type="ECO:0000256" key="3">
    <source>
        <dbReference type="ARBA" id="ARBA00023237"/>
    </source>
</evidence>
<evidence type="ECO:0000256" key="4">
    <source>
        <dbReference type="PROSITE-ProRule" id="PRU00473"/>
    </source>
</evidence>
<evidence type="ECO:0000256" key="2">
    <source>
        <dbReference type="ARBA" id="ARBA00023136"/>
    </source>
</evidence>
<feature type="domain" description="OmpA-like" evidence="7">
    <location>
        <begin position="273"/>
        <end position="389"/>
    </location>
</feature>
<gene>
    <name evidence="8" type="ORF">I2I05_00660</name>
</gene>
<dbReference type="InterPro" id="IPR013784">
    <property type="entry name" value="Carb-bd-like_fold"/>
</dbReference>
<dbReference type="PANTHER" id="PTHR30329">
    <property type="entry name" value="STATOR ELEMENT OF FLAGELLAR MOTOR COMPLEX"/>
    <property type="match status" value="1"/>
</dbReference>
<dbReference type="SUPFAM" id="SSF103088">
    <property type="entry name" value="OmpA-like"/>
    <property type="match status" value="1"/>
</dbReference>
<dbReference type="InterPro" id="IPR006690">
    <property type="entry name" value="OMPA-like_CS"/>
</dbReference>
<keyword evidence="6" id="KW-0732">Signal</keyword>
<evidence type="ECO:0000256" key="6">
    <source>
        <dbReference type="SAM" id="SignalP"/>
    </source>
</evidence>
<evidence type="ECO:0000259" key="7">
    <source>
        <dbReference type="PROSITE" id="PS51123"/>
    </source>
</evidence>
<reference evidence="8 9" key="1">
    <citation type="submission" date="2020-11" db="EMBL/GenBank/DDBJ databases">
        <authorList>
            <person name="Kim M.K."/>
        </authorList>
    </citation>
    <scope>NUCLEOTIDE SEQUENCE [LARGE SCALE GENOMIC DNA]</scope>
    <source>
        <strain evidence="8 9">BT683</strain>
    </source>
</reference>
<dbReference type="InterPro" id="IPR006665">
    <property type="entry name" value="OmpA-like"/>
</dbReference>
<feature type="chain" id="PRO_5046856564" evidence="6">
    <location>
        <begin position="22"/>
        <end position="389"/>
    </location>
</feature>
<proteinExistence type="predicted"/>
<evidence type="ECO:0000313" key="9">
    <source>
        <dbReference type="Proteomes" id="UP000597617"/>
    </source>
</evidence>
<dbReference type="SUPFAM" id="SSF49452">
    <property type="entry name" value="Starch-binding domain-like"/>
    <property type="match status" value="1"/>
</dbReference>
<keyword evidence="3" id="KW-0998">Cell outer membrane</keyword>
<dbReference type="InterPro" id="IPR036737">
    <property type="entry name" value="OmpA-like_sf"/>
</dbReference>
<dbReference type="Gene3D" id="3.30.1330.60">
    <property type="entry name" value="OmpA-like domain"/>
    <property type="match status" value="1"/>
</dbReference>
<keyword evidence="2 4" id="KW-0472">Membrane</keyword>
<keyword evidence="9" id="KW-1185">Reference proteome</keyword>